<keyword evidence="6 9" id="KW-0547">Nucleotide-binding</keyword>
<keyword evidence="9" id="KW-0133">Cell shape</keyword>
<dbReference type="SUPFAM" id="SSF53244">
    <property type="entry name" value="MurD-like peptide ligases, peptide-binding domain"/>
    <property type="match status" value="1"/>
</dbReference>
<dbReference type="Gene3D" id="3.40.50.720">
    <property type="entry name" value="NAD(P)-binding Rossmann-like Domain"/>
    <property type="match status" value="1"/>
</dbReference>
<dbReference type="InterPro" id="IPR036615">
    <property type="entry name" value="Mur_ligase_C_dom_sf"/>
</dbReference>
<dbReference type="EMBL" id="JAAEJV010000001">
    <property type="protein sequence ID" value="MBF5058510.1"/>
    <property type="molecule type" value="Genomic_DNA"/>
</dbReference>
<dbReference type="PROSITE" id="PS01011">
    <property type="entry name" value="FOLYLPOLYGLU_SYNT_1"/>
    <property type="match status" value="1"/>
</dbReference>
<dbReference type="RefSeq" id="WP_194846777.1">
    <property type="nucleotide sequence ID" value="NZ_JAAEJV010000001.1"/>
</dbReference>
<proteinExistence type="inferred from homology"/>
<organism evidence="12 13">
    <name type="scientific">Candidatus Neptunichlamydia vexilliferae</name>
    <dbReference type="NCBI Taxonomy" id="1651774"/>
    <lineage>
        <taxon>Bacteria</taxon>
        <taxon>Pseudomonadati</taxon>
        <taxon>Chlamydiota</taxon>
        <taxon>Chlamydiia</taxon>
        <taxon>Parachlamydiales</taxon>
        <taxon>Simkaniaceae</taxon>
        <taxon>Candidatus Neptunichlamydia</taxon>
    </lineage>
</organism>
<dbReference type="Gene3D" id="3.40.1190.10">
    <property type="entry name" value="Mur-like, catalytic domain"/>
    <property type="match status" value="1"/>
</dbReference>
<evidence type="ECO:0000256" key="6">
    <source>
        <dbReference type="ARBA" id="ARBA00022741"/>
    </source>
</evidence>
<evidence type="ECO:0000256" key="8">
    <source>
        <dbReference type="ARBA" id="ARBA00023306"/>
    </source>
</evidence>
<dbReference type="PANTHER" id="PTHR43692">
    <property type="entry name" value="UDP-N-ACETYLMURAMOYLALANINE--D-GLUTAMATE LIGASE"/>
    <property type="match status" value="1"/>
</dbReference>
<evidence type="ECO:0000256" key="5">
    <source>
        <dbReference type="ARBA" id="ARBA00022618"/>
    </source>
</evidence>
<keyword evidence="9" id="KW-0961">Cell wall biogenesis/degradation</keyword>
<comment type="pathway">
    <text evidence="2 9">Cell wall biogenesis; peptidoglycan biosynthesis.</text>
</comment>
<dbReference type="Gene3D" id="3.90.190.20">
    <property type="entry name" value="Mur ligase, C-terminal domain"/>
    <property type="match status" value="1"/>
</dbReference>
<dbReference type="InterPro" id="IPR036565">
    <property type="entry name" value="Mur-like_cat_sf"/>
</dbReference>
<dbReference type="InterPro" id="IPR005762">
    <property type="entry name" value="MurD"/>
</dbReference>
<evidence type="ECO:0000259" key="10">
    <source>
        <dbReference type="Pfam" id="PF02875"/>
    </source>
</evidence>
<protein>
    <recommendedName>
        <fullName evidence="9">UDP-N-acetylmuramoylalanine--D-glutamate ligase</fullName>
        <ecNumber evidence="9">6.3.2.9</ecNumber>
    </recommendedName>
    <alternativeName>
        <fullName evidence="9">D-glutamic acid-adding enzyme</fullName>
    </alternativeName>
    <alternativeName>
        <fullName evidence="9">UDP-N-acetylmuramoyl-L-alanyl-D-glutamate synthetase</fullName>
    </alternativeName>
</protein>
<dbReference type="Pfam" id="PF08245">
    <property type="entry name" value="Mur_ligase_M"/>
    <property type="match status" value="1"/>
</dbReference>
<dbReference type="InterPro" id="IPR018109">
    <property type="entry name" value="Folylpolyglutamate_synth_CS"/>
</dbReference>
<feature type="domain" description="Mur ligase central" evidence="11">
    <location>
        <begin position="89"/>
        <end position="183"/>
    </location>
</feature>
<dbReference type="PANTHER" id="PTHR43692:SF1">
    <property type="entry name" value="UDP-N-ACETYLMURAMOYLALANINE--D-GLUTAMATE LIGASE"/>
    <property type="match status" value="1"/>
</dbReference>
<evidence type="ECO:0000259" key="11">
    <source>
        <dbReference type="Pfam" id="PF08245"/>
    </source>
</evidence>
<evidence type="ECO:0000256" key="1">
    <source>
        <dbReference type="ARBA" id="ARBA00004496"/>
    </source>
</evidence>
<dbReference type="EC" id="6.3.2.9" evidence="9"/>
<dbReference type="SUPFAM" id="SSF53623">
    <property type="entry name" value="MurD-like peptide ligases, catalytic domain"/>
    <property type="match status" value="1"/>
</dbReference>
<keyword evidence="5 9" id="KW-0132">Cell division</keyword>
<gene>
    <name evidence="9" type="primary">murD</name>
    <name evidence="12" type="ORF">NEPTK9_000005</name>
</gene>
<keyword evidence="4 9" id="KW-0436">Ligase</keyword>
<evidence type="ECO:0000256" key="2">
    <source>
        <dbReference type="ARBA" id="ARBA00004752"/>
    </source>
</evidence>
<reference evidence="12 13" key="1">
    <citation type="submission" date="2020-01" db="EMBL/GenBank/DDBJ databases">
        <title>Draft genome sequence of Cand. Neptunochlamydia vexilliferae K9.</title>
        <authorList>
            <person name="Schulz F."/>
            <person name="Koestlbacher S."/>
            <person name="Wascher F."/>
            <person name="Pizzetti I."/>
            <person name="Horn M."/>
        </authorList>
    </citation>
    <scope>NUCLEOTIDE SEQUENCE [LARGE SCALE GENOMIC DNA]</scope>
    <source>
        <strain evidence="12 13">K9</strain>
    </source>
</reference>
<evidence type="ECO:0000313" key="13">
    <source>
        <dbReference type="Proteomes" id="UP001194714"/>
    </source>
</evidence>
<evidence type="ECO:0000313" key="12">
    <source>
        <dbReference type="EMBL" id="MBF5058510.1"/>
    </source>
</evidence>
<dbReference type="Pfam" id="PF02875">
    <property type="entry name" value="Mur_ligase_C"/>
    <property type="match status" value="1"/>
</dbReference>
<dbReference type="InterPro" id="IPR013221">
    <property type="entry name" value="Mur_ligase_cen"/>
</dbReference>
<dbReference type="InterPro" id="IPR004101">
    <property type="entry name" value="Mur_ligase_C"/>
</dbReference>
<dbReference type="HAMAP" id="MF_00639">
    <property type="entry name" value="MurD"/>
    <property type="match status" value="1"/>
</dbReference>
<comment type="similarity">
    <text evidence="9">Belongs to the MurCDEF family.</text>
</comment>
<keyword evidence="3 9" id="KW-0963">Cytoplasm</keyword>
<evidence type="ECO:0000256" key="9">
    <source>
        <dbReference type="HAMAP-Rule" id="MF_00639"/>
    </source>
</evidence>
<comment type="subcellular location">
    <subcellularLocation>
        <location evidence="1 9">Cytoplasm</location>
    </subcellularLocation>
</comment>
<comment type="caution">
    <text evidence="12">The sequence shown here is derived from an EMBL/GenBank/DDBJ whole genome shotgun (WGS) entry which is preliminary data.</text>
</comment>
<keyword evidence="13" id="KW-1185">Reference proteome</keyword>
<dbReference type="SUPFAM" id="SSF51984">
    <property type="entry name" value="MurCD N-terminal domain"/>
    <property type="match status" value="1"/>
</dbReference>
<comment type="function">
    <text evidence="9">Cell wall formation. Catalyzes the addition of glutamate to the nucleotide precursor UDP-N-acetylmuramoyl-L-alanine (UMA).</text>
</comment>
<evidence type="ECO:0000256" key="7">
    <source>
        <dbReference type="ARBA" id="ARBA00022840"/>
    </source>
</evidence>
<feature type="domain" description="Mur ligase C-terminal" evidence="10">
    <location>
        <begin position="229"/>
        <end position="339"/>
    </location>
</feature>
<dbReference type="GO" id="GO:0008764">
    <property type="term" value="F:UDP-N-acetylmuramoylalanine-D-glutamate ligase activity"/>
    <property type="evidence" value="ECO:0007669"/>
    <property type="project" value="UniProtKB-EC"/>
</dbReference>
<feature type="binding site" evidence="9">
    <location>
        <begin position="91"/>
        <end position="97"/>
    </location>
    <ligand>
        <name>ATP</name>
        <dbReference type="ChEBI" id="CHEBI:30616"/>
    </ligand>
</feature>
<dbReference type="Proteomes" id="UP001194714">
    <property type="component" value="Unassembled WGS sequence"/>
</dbReference>
<evidence type="ECO:0000256" key="3">
    <source>
        <dbReference type="ARBA" id="ARBA00022490"/>
    </source>
</evidence>
<name>A0ABS0AYV3_9BACT</name>
<accession>A0ABS0AYV3</accession>
<keyword evidence="7 9" id="KW-0067">ATP-binding</keyword>
<comment type="catalytic activity">
    <reaction evidence="9">
        <text>UDP-N-acetyl-alpha-D-muramoyl-L-alanine + D-glutamate + ATP = UDP-N-acetyl-alpha-D-muramoyl-L-alanyl-D-glutamate + ADP + phosphate + H(+)</text>
        <dbReference type="Rhea" id="RHEA:16429"/>
        <dbReference type="ChEBI" id="CHEBI:15378"/>
        <dbReference type="ChEBI" id="CHEBI:29986"/>
        <dbReference type="ChEBI" id="CHEBI:30616"/>
        <dbReference type="ChEBI" id="CHEBI:43474"/>
        <dbReference type="ChEBI" id="CHEBI:83898"/>
        <dbReference type="ChEBI" id="CHEBI:83900"/>
        <dbReference type="ChEBI" id="CHEBI:456216"/>
        <dbReference type="EC" id="6.3.2.9"/>
    </reaction>
</comment>
<sequence length="366" mass="40073">MKALVIGLGKSGRGAAKLLLKQGWEVVGVDRKPEPVERITVLPETATIGPVDLVVLSPGIPRSHPLAKGNVIGEAELAFRNLKNRAIGITGTNGKTTLTLLLTHILNGVGIKARALGNVGNSLAEYACNPDPDEFLVVELSSFQLETMTTPCLELSVITNITPDHLDRYSSFEEYANTKKRIKDLADSYLQLTGRERYWGETAWLVCERLGIAREDFGRALKSFKSPPHRMEFVGEIEGVRFVNDSKGTNPEATLYAIENNPGKVLLIAGGQSKQGTFANWKKEFPGKVKEVFAIGETASQIEKEVGGLVPVKRCLNLEEAVAAAKEKATQGETVLLSPGCASFDQFRNYEERGERFKSYVGEVRR</sequence>
<keyword evidence="9" id="KW-0573">Peptidoglycan synthesis</keyword>
<keyword evidence="8 9" id="KW-0131">Cell cycle</keyword>
<evidence type="ECO:0000256" key="4">
    <source>
        <dbReference type="ARBA" id="ARBA00022598"/>
    </source>
</evidence>